<evidence type="ECO:0000313" key="3">
    <source>
        <dbReference type="Proteomes" id="UP000217790"/>
    </source>
</evidence>
<keyword evidence="3" id="KW-1185">Reference proteome</keyword>
<sequence length="135" mass="15301">MHHRYRNRTTIFLVQRLSSSCLLVVAPTSIFVFPAFIQSVFELPVLTCTLSETNQFELIEGLVPCPITPMDMPSKKSEWPGQCLSNTRCIICPISSQRRPVRQSDTAGVYHVIWPYDAKALYQLRLGPEKGLCQS</sequence>
<dbReference type="Proteomes" id="UP000217790">
    <property type="component" value="Unassembled WGS sequence"/>
</dbReference>
<accession>A0A2H3E5H8</accession>
<name>A0A2H3E5H8_ARMGA</name>
<organism evidence="2 3">
    <name type="scientific">Armillaria gallica</name>
    <name type="common">Bulbous honey fungus</name>
    <name type="synonym">Armillaria bulbosa</name>
    <dbReference type="NCBI Taxonomy" id="47427"/>
    <lineage>
        <taxon>Eukaryota</taxon>
        <taxon>Fungi</taxon>
        <taxon>Dikarya</taxon>
        <taxon>Basidiomycota</taxon>
        <taxon>Agaricomycotina</taxon>
        <taxon>Agaricomycetes</taxon>
        <taxon>Agaricomycetidae</taxon>
        <taxon>Agaricales</taxon>
        <taxon>Marasmiineae</taxon>
        <taxon>Physalacriaceae</taxon>
        <taxon>Armillaria</taxon>
    </lineage>
</organism>
<dbReference type="InParanoid" id="A0A2H3E5H8"/>
<feature type="transmembrane region" description="Helical" evidence="1">
    <location>
        <begin position="21"/>
        <end position="41"/>
    </location>
</feature>
<dbReference type="EMBL" id="KZ293646">
    <property type="protein sequence ID" value="PBL01395.1"/>
    <property type="molecule type" value="Genomic_DNA"/>
</dbReference>
<keyword evidence="1" id="KW-0472">Membrane</keyword>
<reference evidence="3" key="1">
    <citation type="journal article" date="2017" name="Nat. Ecol. Evol.">
        <title>Genome expansion and lineage-specific genetic innovations in the forest pathogenic fungi Armillaria.</title>
        <authorList>
            <person name="Sipos G."/>
            <person name="Prasanna A.N."/>
            <person name="Walter M.C."/>
            <person name="O'Connor E."/>
            <person name="Balint B."/>
            <person name="Krizsan K."/>
            <person name="Kiss B."/>
            <person name="Hess J."/>
            <person name="Varga T."/>
            <person name="Slot J."/>
            <person name="Riley R."/>
            <person name="Boka B."/>
            <person name="Rigling D."/>
            <person name="Barry K."/>
            <person name="Lee J."/>
            <person name="Mihaltcheva S."/>
            <person name="LaButti K."/>
            <person name="Lipzen A."/>
            <person name="Waldron R."/>
            <person name="Moloney N.M."/>
            <person name="Sperisen C."/>
            <person name="Kredics L."/>
            <person name="Vagvoelgyi C."/>
            <person name="Patrignani A."/>
            <person name="Fitzpatrick D."/>
            <person name="Nagy I."/>
            <person name="Doyle S."/>
            <person name="Anderson J.B."/>
            <person name="Grigoriev I.V."/>
            <person name="Gueldener U."/>
            <person name="Muensterkoetter M."/>
            <person name="Nagy L.G."/>
        </authorList>
    </citation>
    <scope>NUCLEOTIDE SEQUENCE [LARGE SCALE GENOMIC DNA]</scope>
    <source>
        <strain evidence="3">Ar21-2</strain>
    </source>
</reference>
<proteinExistence type="predicted"/>
<dbReference type="AlphaFoldDB" id="A0A2H3E5H8"/>
<gene>
    <name evidence="2" type="ORF">ARMGADRAFT_1007413</name>
</gene>
<keyword evidence="1" id="KW-1133">Transmembrane helix</keyword>
<keyword evidence="1" id="KW-0812">Transmembrane</keyword>
<protein>
    <submittedName>
        <fullName evidence="2">Uncharacterized protein</fullName>
    </submittedName>
</protein>
<evidence type="ECO:0000313" key="2">
    <source>
        <dbReference type="EMBL" id="PBL01395.1"/>
    </source>
</evidence>
<evidence type="ECO:0000256" key="1">
    <source>
        <dbReference type="SAM" id="Phobius"/>
    </source>
</evidence>